<evidence type="ECO:0000313" key="2">
    <source>
        <dbReference type="EMBL" id="RFU65547.1"/>
    </source>
</evidence>
<sequence>MKRLRIKLTAILLLAMSLLTGCLYPEQRSAENQVPYKEQIQSVQSAVDQFKKDEGGILPIKTKPGDTPYYQKHLIDFKKIVPTYMAEPPGNSYESGGVFQYVIIDEETNPTVKIFDIRIAQQLQDLNLRLRIHRENNGYPPFKEQLADDVFTLDYKKMGLKEDPTIVSPYSGKPLSIVTNSKAELFVDYTPDLVDSVQKIDKQFKPGEDIRPVLAESSEFVPAYSLPYTIDQKTNKPIFLTK</sequence>
<dbReference type="PROSITE" id="PS51257">
    <property type="entry name" value="PROKAR_LIPOPROTEIN"/>
    <property type="match status" value="1"/>
</dbReference>
<proteinExistence type="predicted"/>
<keyword evidence="3" id="KW-1185">Reference proteome</keyword>
<dbReference type="RefSeq" id="WP_117321721.1">
    <property type="nucleotide sequence ID" value="NZ_QVTD01000003.1"/>
</dbReference>
<keyword evidence="1" id="KW-0732">Signal</keyword>
<comment type="caution">
    <text evidence="2">The sequence shown here is derived from an EMBL/GenBank/DDBJ whole genome shotgun (WGS) entry which is preliminary data.</text>
</comment>
<evidence type="ECO:0000256" key="1">
    <source>
        <dbReference type="SAM" id="SignalP"/>
    </source>
</evidence>
<dbReference type="OrthoDB" id="2449131at2"/>
<name>A0A372LGX9_9BACI</name>
<gene>
    <name evidence="2" type="ORF">D0466_06615</name>
</gene>
<dbReference type="EMBL" id="QVTD01000003">
    <property type="protein sequence ID" value="RFU65547.1"/>
    <property type="molecule type" value="Genomic_DNA"/>
</dbReference>
<evidence type="ECO:0000313" key="3">
    <source>
        <dbReference type="Proteomes" id="UP000262939"/>
    </source>
</evidence>
<feature type="chain" id="PRO_5016639655" description="ABC transporter periplasmic binding protein yphF" evidence="1">
    <location>
        <begin position="31"/>
        <end position="242"/>
    </location>
</feature>
<evidence type="ECO:0008006" key="4">
    <source>
        <dbReference type="Google" id="ProtNLM"/>
    </source>
</evidence>
<reference evidence="2 3" key="1">
    <citation type="submission" date="2018-08" db="EMBL/GenBank/DDBJ databases">
        <title>Bacillus chawlae sp. nov., Bacillus glennii sp. nov., and Bacillus saganii sp. nov. Isolated from the Vehicle Assembly Building at Kennedy Space Center where the Viking Spacecraft were Assembled.</title>
        <authorList>
            <person name="Seuylemezian A."/>
            <person name="Vaishampayan P."/>
        </authorList>
    </citation>
    <scope>NUCLEOTIDE SEQUENCE [LARGE SCALE GENOMIC DNA]</scope>
    <source>
        <strain evidence="2 3">V44-8</strain>
    </source>
</reference>
<organism evidence="2 3">
    <name type="scientific">Peribacillus glennii</name>
    <dbReference type="NCBI Taxonomy" id="2303991"/>
    <lineage>
        <taxon>Bacteria</taxon>
        <taxon>Bacillati</taxon>
        <taxon>Bacillota</taxon>
        <taxon>Bacilli</taxon>
        <taxon>Bacillales</taxon>
        <taxon>Bacillaceae</taxon>
        <taxon>Peribacillus</taxon>
    </lineage>
</organism>
<protein>
    <recommendedName>
        <fullName evidence="4">ABC transporter periplasmic binding protein yphF</fullName>
    </recommendedName>
</protein>
<dbReference type="AlphaFoldDB" id="A0A372LGX9"/>
<accession>A0A372LGX9</accession>
<dbReference type="Proteomes" id="UP000262939">
    <property type="component" value="Unassembled WGS sequence"/>
</dbReference>
<feature type="signal peptide" evidence="1">
    <location>
        <begin position="1"/>
        <end position="30"/>
    </location>
</feature>